<dbReference type="EMBL" id="VWPK01000096">
    <property type="protein sequence ID" value="KAA5608225.1"/>
    <property type="molecule type" value="Genomic_DNA"/>
</dbReference>
<dbReference type="PANTHER" id="PTHR11941">
    <property type="entry name" value="ENOYL-COA HYDRATASE-RELATED"/>
    <property type="match status" value="1"/>
</dbReference>
<organism evidence="1 2">
    <name type="scientific">Rhodovastum atsumiense</name>
    <dbReference type="NCBI Taxonomy" id="504468"/>
    <lineage>
        <taxon>Bacteria</taxon>
        <taxon>Pseudomonadati</taxon>
        <taxon>Pseudomonadota</taxon>
        <taxon>Alphaproteobacteria</taxon>
        <taxon>Acetobacterales</taxon>
        <taxon>Acetobacteraceae</taxon>
        <taxon>Rhodovastum</taxon>
    </lineage>
</organism>
<dbReference type="OrthoDB" id="9802362at2"/>
<dbReference type="NCBIfam" id="NF006452">
    <property type="entry name" value="PRK08788.1"/>
    <property type="match status" value="1"/>
</dbReference>
<dbReference type="Gene3D" id="3.90.226.10">
    <property type="entry name" value="2-enoyl-CoA Hydratase, Chain A, domain 1"/>
    <property type="match status" value="1"/>
</dbReference>
<sequence>MPDHGMARELTDKQFPSCDLAALSAQKGFGPMSLHPASPDVLPQAVPPQLLAGAALRKVTPEPAQEGERLITLRSPAVLPFPCYDSLDLELDAASGTCWCFMRPEGRASFTPQLMADIARMQAAVRHMGKVGLDAGGTKLRYFVMASRRPGVFNLGGDLALFARAIRARDRAALRQYGHGAVRALHENTRGYDAGAITIALVQGDALGGGFECALAFDLIVAERRARLGFPEILFNLFPGMGAYSYLSRRIAPAEAGRMISSGQIHTAEELHAMGVIDVLVEDGQGEQAVRELIARQGRRQNAFQAISHVRRRVNPVSLQELLDVVDIWVDAALNLEEADLRRMQRLVAAQDRRCAEAAPLAHA</sequence>
<dbReference type="InterPro" id="IPR001753">
    <property type="entry name" value="Enoyl-CoA_hydra/iso"/>
</dbReference>
<protein>
    <submittedName>
        <fullName evidence="1">Crotonase/enoyl-CoA hydratase family protein</fullName>
    </submittedName>
</protein>
<name>A0A5M6IKN6_9PROT</name>
<proteinExistence type="predicted"/>
<dbReference type="AlphaFoldDB" id="A0A5M6IKN6"/>
<dbReference type="GO" id="GO:0003824">
    <property type="term" value="F:catalytic activity"/>
    <property type="evidence" value="ECO:0007669"/>
    <property type="project" value="UniProtKB-ARBA"/>
</dbReference>
<comment type="caution">
    <text evidence="1">The sequence shown here is derived from an EMBL/GenBank/DDBJ whole genome shotgun (WGS) entry which is preliminary data.</text>
</comment>
<reference evidence="1 2" key="1">
    <citation type="submission" date="2019-09" db="EMBL/GenBank/DDBJ databases">
        <title>Genome sequence of Rhodovastum atsumiense, a diverse member of the Acetobacteraceae family of non-sulfur purple photosynthetic bacteria.</title>
        <authorList>
            <person name="Meyer T."/>
            <person name="Kyndt J."/>
        </authorList>
    </citation>
    <scope>NUCLEOTIDE SEQUENCE [LARGE SCALE GENOMIC DNA]</scope>
    <source>
        <strain evidence="1 2">DSM 21279</strain>
    </source>
</reference>
<dbReference type="Pfam" id="PF00378">
    <property type="entry name" value="ECH_1"/>
    <property type="match status" value="1"/>
</dbReference>
<evidence type="ECO:0000313" key="1">
    <source>
        <dbReference type="EMBL" id="KAA5608225.1"/>
    </source>
</evidence>
<dbReference type="PANTHER" id="PTHR11941:SF54">
    <property type="entry name" value="ENOYL-COA HYDRATASE, MITOCHONDRIAL"/>
    <property type="match status" value="1"/>
</dbReference>
<dbReference type="SUPFAM" id="SSF52096">
    <property type="entry name" value="ClpP/crotonase"/>
    <property type="match status" value="1"/>
</dbReference>
<dbReference type="CDD" id="cd06558">
    <property type="entry name" value="crotonase-like"/>
    <property type="match status" value="1"/>
</dbReference>
<dbReference type="Gene3D" id="6.20.390.30">
    <property type="match status" value="1"/>
</dbReference>
<evidence type="ECO:0000313" key="2">
    <source>
        <dbReference type="Proteomes" id="UP000325255"/>
    </source>
</evidence>
<dbReference type="Proteomes" id="UP000325255">
    <property type="component" value="Unassembled WGS sequence"/>
</dbReference>
<accession>A0A5M6IKN6</accession>
<dbReference type="InterPro" id="IPR029045">
    <property type="entry name" value="ClpP/crotonase-like_dom_sf"/>
</dbReference>
<gene>
    <name evidence="1" type="ORF">F1189_30115</name>
</gene>
<keyword evidence="2" id="KW-1185">Reference proteome</keyword>
<dbReference type="GO" id="GO:0006635">
    <property type="term" value="P:fatty acid beta-oxidation"/>
    <property type="evidence" value="ECO:0007669"/>
    <property type="project" value="TreeGrafter"/>
</dbReference>